<evidence type="ECO:0000256" key="1">
    <source>
        <dbReference type="SAM" id="MobiDB-lite"/>
    </source>
</evidence>
<keyword evidence="3" id="KW-1185">Reference proteome</keyword>
<dbReference type="Proteomes" id="UP000236333">
    <property type="component" value="Unassembled WGS sequence"/>
</dbReference>
<sequence>MSGVTPTASVAPPPSGKPPNGTPSGRPMPSFTDHFSVCGSRLHEMGPGHATTGEIMPRAGQRGPDVGAGIAATDAPGYGGVYAEIGSNVSTSGSRD</sequence>
<gene>
    <name evidence="2" type="ORF">TSOC_001374</name>
</gene>
<organism evidence="2 3">
    <name type="scientific">Tetrabaena socialis</name>
    <dbReference type="NCBI Taxonomy" id="47790"/>
    <lineage>
        <taxon>Eukaryota</taxon>
        <taxon>Viridiplantae</taxon>
        <taxon>Chlorophyta</taxon>
        <taxon>core chlorophytes</taxon>
        <taxon>Chlorophyceae</taxon>
        <taxon>CS clade</taxon>
        <taxon>Chlamydomonadales</taxon>
        <taxon>Tetrabaenaceae</taxon>
        <taxon>Tetrabaena</taxon>
    </lineage>
</organism>
<accession>A0A2J8AGZ2</accession>
<feature type="region of interest" description="Disordered" evidence="1">
    <location>
        <begin position="1"/>
        <end position="79"/>
    </location>
</feature>
<feature type="compositionally biased region" description="Pro residues" evidence="1">
    <location>
        <begin position="11"/>
        <end position="21"/>
    </location>
</feature>
<proteinExistence type="predicted"/>
<reference evidence="2 3" key="1">
    <citation type="journal article" date="2017" name="Mol. Biol. Evol.">
        <title>The 4-celled Tetrabaena socialis nuclear genome reveals the essential components for genetic control of cell number at the origin of multicellularity in the volvocine lineage.</title>
        <authorList>
            <person name="Featherston J."/>
            <person name="Arakaki Y."/>
            <person name="Hanschen E.R."/>
            <person name="Ferris P.J."/>
            <person name="Michod R.E."/>
            <person name="Olson B.J.S.C."/>
            <person name="Nozaki H."/>
            <person name="Durand P.M."/>
        </authorList>
    </citation>
    <scope>NUCLEOTIDE SEQUENCE [LARGE SCALE GENOMIC DNA]</scope>
    <source>
        <strain evidence="2 3">NIES-571</strain>
    </source>
</reference>
<dbReference type="OrthoDB" id="10535210at2759"/>
<dbReference type="AlphaFoldDB" id="A0A2J8AGZ2"/>
<dbReference type="EMBL" id="PGGS01000022">
    <property type="protein sequence ID" value="PNH11789.1"/>
    <property type="molecule type" value="Genomic_DNA"/>
</dbReference>
<evidence type="ECO:0000313" key="3">
    <source>
        <dbReference type="Proteomes" id="UP000236333"/>
    </source>
</evidence>
<evidence type="ECO:0000313" key="2">
    <source>
        <dbReference type="EMBL" id="PNH11789.1"/>
    </source>
</evidence>
<comment type="caution">
    <text evidence="2">The sequence shown here is derived from an EMBL/GenBank/DDBJ whole genome shotgun (WGS) entry which is preliminary data.</text>
</comment>
<protein>
    <submittedName>
        <fullName evidence="2">Uncharacterized protein</fullName>
    </submittedName>
</protein>
<name>A0A2J8AGZ2_9CHLO</name>